<dbReference type="KEGG" id="cmag:CBW24_09830"/>
<dbReference type="Gene3D" id="3.40.50.10110">
    <property type="entry name" value="DNA polymerase III subunit chi"/>
    <property type="match status" value="1"/>
</dbReference>
<dbReference type="GO" id="GO:0032298">
    <property type="term" value="P:positive regulation of DNA-templated DNA replication initiation"/>
    <property type="evidence" value="ECO:0007669"/>
    <property type="project" value="TreeGrafter"/>
</dbReference>
<protein>
    <submittedName>
        <fullName evidence="1">DNA polymerase III subunit chi</fullName>
    </submittedName>
</protein>
<name>A0A291LZZ7_9RHOB</name>
<dbReference type="PANTHER" id="PTHR38767">
    <property type="entry name" value="DNA POLYMERASE III SUBUNIT CHI"/>
    <property type="match status" value="1"/>
</dbReference>
<organism evidence="1 2">
    <name type="scientific">Pacificitalea manganoxidans</name>
    <dbReference type="NCBI Taxonomy" id="1411902"/>
    <lineage>
        <taxon>Bacteria</taxon>
        <taxon>Pseudomonadati</taxon>
        <taxon>Pseudomonadota</taxon>
        <taxon>Alphaproteobacteria</taxon>
        <taxon>Rhodobacterales</taxon>
        <taxon>Paracoccaceae</taxon>
        <taxon>Pacificitalea</taxon>
    </lineage>
</organism>
<dbReference type="InterPro" id="IPR036768">
    <property type="entry name" value="PolIII_chi_sf"/>
</dbReference>
<dbReference type="Proteomes" id="UP000219050">
    <property type="component" value="Chromosome"/>
</dbReference>
<keyword evidence="2" id="KW-1185">Reference proteome</keyword>
<reference evidence="1 2" key="1">
    <citation type="submission" date="2017-05" db="EMBL/GenBank/DDBJ databases">
        <title>Comparative genomic and metabolic analysis of manganese-oxidizing mechanisms in Celeribater manganoxidans DY25T: its adaption to the environment of polymetallic nodule.</title>
        <authorList>
            <person name="Wang X."/>
        </authorList>
    </citation>
    <scope>NUCLEOTIDE SEQUENCE [LARGE SCALE GENOMIC DNA]</scope>
    <source>
        <strain evidence="1 2">DY25</strain>
    </source>
</reference>
<dbReference type="GO" id="GO:0006260">
    <property type="term" value="P:DNA replication"/>
    <property type="evidence" value="ECO:0007669"/>
    <property type="project" value="InterPro"/>
</dbReference>
<dbReference type="GO" id="GO:0003887">
    <property type="term" value="F:DNA-directed DNA polymerase activity"/>
    <property type="evidence" value="ECO:0007669"/>
    <property type="project" value="InterPro"/>
</dbReference>
<evidence type="ECO:0000313" key="1">
    <source>
        <dbReference type="EMBL" id="ATI42279.1"/>
    </source>
</evidence>
<dbReference type="AlphaFoldDB" id="A0A291LZZ7"/>
<dbReference type="OrthoDB" id="9795973at2"/>
<dbReference type="RefSeq" id="WP_088661796.1">
    <property type="nucleotide sequence ID" value="NZ_CP021404.1"/>
</dbReference>
<dbReference type="EMBL" id="CP021404">
    <property type="protein sequence ID" value="ATI42279.1"/>
    <property type="molecule type" value="Genomic_DNA"/>
</dbReference>
<dbReference type="Pfam" id="PF04364">
    <property type="entry name" value="DNA_pol3_chi"/>
    <property type="match status" value="1"/>
</dbReference>
<dbReference type="InterPro" id="IPR007459">
    <property type="entry name" value="DNA_pol3_chi"/>
</dbReference>
<proteinExistence type="predicted"/>
<sequence>MGNALFYHLTQGPLERTLPMLLEKSLERGWRVLVRGGDPARLGRLDQLLWKGEDSFLPHGLAGGDHDADQPVLLAGEEALPATNGAVCLICIDGAAVSADDVAALERVCILFDGRDADATAQARLQWKALTGAGCVAQYWSEETGRWQMKTQSGGTD</sequence>
<accession>A0A291LZZ7</accession>
<dbReference type="GO" id="GO:0003677">
    <property type="term" value="F:DNA binding"/>
    <property type="evidence" value="ECO:0007669"/>
    <property type="project" value="InterPro"/>
</dbReference>
<dbReference type="SUPFAM" id="SSF102400">
    <property type="entry name" value="DNA polymerase III chi subunit"/>
    <property type="match status" value="1"/>
</dbReference>
<gene>
    <name evidence="1" type="ORF">CBW24_09830</name>
</gene>
<dbReference type="PANTHER" id="PTHR38767:SF1">
    <property type="entry name" value="DNA POLYMERASE III SUBUNIT CHI"/>
    <property type="match status" value="1"/>
</dbReference>
<evidence type="ECO:0000313" key="2">
    <source>
        <dbReference type="Proteomes" id="UP000219050"/>
    </source>
</evidence>
<dbReference type="NCBIfam" id="NF004347">
    <property type="entry name" value="PRK05728.1-4"/>
    <property type="match status" value="1"/>
</dbReference>